<dbReference type="InterPro" id="IPR010666">
    <property type="entry name" value="Znf_GRF"/>
</dbReference>
<organism evidence="8 9">
    <name type="scientific">Choiromyces venosus 120613-1</name>
    <dbReference type="NCBI Taxonomy" id="1336337"/>
    <lineage>
        <taxon>Eukaryota</taxon>
        <taxon>Fungi</taxon>
        <taxon>Dikarya</taxon>
        <taxon>Ascomycota</taxon>
        <taxon>Pezizomycotina</taxon>
        <taxon>Pezizomycetes</taxon>
        <taxon>Pezizales</taxon>
        <taxon>Tuberaceae</taxon>
        <taxon>Choiromyces</taxon>
    </lineage>
</organism>
<feature type="coiled-coil region" evidence="5">
    <location>
        <begin position="327"/>
        <end position="368"/>
    </location>
</feature>
<accession>A0A3N4K4E7</accession>
<dbReference type="OrthoDB" id="5418639at2759"/>
<dbReference type="EMBL" id="ML120359">
    <property type="protein sequence ID" value="RPB04072.1"/>
    <property type="molecule type" value="Genomic_DNA"/>
</dbReference>
<feature type="region of interest" description="Disordered" evidence="6">
    <location>
        <begin position="65"/>
        <end position="275"/>
    </location>
</feature>
<keyword evidence="1" id="KW-0479">Metal-binding</keyword>
<protein>
    <recommendedName>
        <fullName evidence="7">GRF-type domain-containing protein</fullName>
    </recommendedName>
</protein>
<sequence>MCNCNPRVLAPERTSETAQNPGRKYFACQKQRGDSSRCKFFIWAEPAQAILAAKGYNFGGMKVRAPRGAQPPSAATAVTPKKLRQSKLSSWHISSSKTRSGTSYNTVTASPVPPPPKALGPPALPTPTPTKRRRELSPSNEESGQKPSPHKIHRPNRVTNNRYSTNNPSRSNTPKPPPSSSSKKIAVEVPVGTWDRRSIAPPPSETDADESGSGGDHDDNIFSPYSSPRRTLFPGKSEPSTPPRKGTIDTRAGSRTPGSRNNPYHSGTLSSPGRGVYFDVRTAVTQLIRTEGINLKGAEGKLWDILDREVKQKEGVCKGREIARTARERAMASITDLTRRIAMLEKERDEAMAANKRSRVTIEELETRLNNANLGSLRASND</sequence>
<feature type="domain" description="GRF-type" evidence="7">
    <location>
        <begin position="2"/>
        <end position="47"/>
    </location>
</feature>
<dbReference type="GO" id="GO:0008270">
    <property type="term" value="F:zinc ion binding"/>
    <property type="evidence" value="ECO:0007669"/>
    <property type="project" value="UniProtKB-KW"/>
</dbReference>
<keyword evidence="5" id="KW-0175">Coiled coil</keyword>
<name>A0A3N4K4E7_9PEZI</name>
<keyword evidence="9" id="KW-1185">Reference proteome</keyword>
<evidence type="ECO:0000256" key="4">
    <source>
        <dbReference type="PROSITE-ProRule" id="PRU01343"/>
    </source>
</evidence>
<evidence type="ECO:0000256" key="5">
    <source>
        <dbReference type="SAM" id="Coils"/>
    </source>
</evidence>
<gene>
    <name evidence="8" type="ORF">L873DRAFT_1799508</name>
</gene>
<feature type="compositionally biased region" description="Polar residues" evidence="6">
    <location>
        <begin position="137"/>
        <end position="146"/>
    </location>
</feature>
<evidence type="ECO:0000256" key="6">
    <source>
        <dbReference type="SAM" id="MobiDB-lite"/>
    </source>
</evidence>
<evidence type="ECO:0000256" key="3">
    <source>
        <dbReference type="ARBA" id="ARBA00022833"/>
    </source>
</evidence>
<evidence type="ECO:0000256" key="1">
    <source>
        <dbReference type="ARBA" id="ARBA00022723"/>
    </source>
</evidence>
<feature type="compositionally biased region" description="Low complexity" evidence="6">
    <location>
        <begin position="159"/>
        <end position="173"/>
    </location>
</feature>
<reference evidence="8 9" key="1">
    <citation type="journal article" date="2018" name="Nat. Ecol. Evol.">
        <title>Pezizomycetes genomes reveal the molecular basis of ectomycorrhizal truffle lifestyle.</title>
        <authorList>
            <person name="Murat C."/>
            <person name="Payen T."/>
            <person name="Noel B."/>
            <person name="Kuo A."/>
            <person name="Morin E."/>
            <person name="Chen J."/>
            <person name="Kohler A."/>
            <person name="Krizsan K."/>
            <person name="Balestrini R."/>
            <person name="Da Silva C."/>
            <person name="Montanini B."/>
            <person name="Hainaut M."/>
            <person name="Levati E."/>
            <person name="Barry K.W."/>
            <person name="Belfiori B."/>
            <person name="Cichocki N."/>
            <person name="Clum A."/>
            <person name="Dockter R.B."/>
            <person name="Fauchery L."/>
            <person name="Guy J."/>
            <person name="Iotti M."/>
            <person name="Le Tacon F."/>
            <person name="Lindquist E.A."/>
            <person name="Lipzen A."/>
            <person name="Malagnac F."/>
            <person name="Mello A."/>
            <person name="Molinier V."/>
            <person name="Miyauchi S."/>
            <person name="Poulain J."/>
            <person name="Riccioni C."/>
            <person name="Rubini A."/>
            <person name="Sitrit Y."/>
            <person name="Splivallo R."/>
            <person name="Traeger S."/>
            <person name="Wang M."/>
            <person name="Zifcakova L."/>
            <person name="Wipf D."/>
            <person name="Zambonelli A."/>
            <person name="Paolocci F."/>
            <person name="Nowrousian M."/>
            <person name="Ottonello S."/>
            <person name="Baldrian P."/>
            <person name="Spatafora J.W."/>
            <person name="Henrissat B."/>
            <person name="Nagy L.G."/>
            <person name="Aury J.M."/>
            <person name="Wincker P."/>
            <person name="Grigoriev I.V."/>
            <person name="Bonfante P."/>
            <person name="Martin F.M."/>
        </authorList>
    </citation>
    <scope>NUCLEOTIDE SEQUENCE [LARGE SCALE GENOMIC DNA]</scope>
    <source>
        <strain evidence="8 9">120613-1</strain>
    </source>
</reference>
<evidence type="ECO:0000259" key="7">
    <source>
        <dbReference type="PROSITE" id="PS51999"/>
    </source>
</evidence>
<evidence type="ECO:0000256" key="2">
    <source>
        <dbReference type="ARBA" id="ARBA00022771"/>
    </source>
</evidence>
<keyword evidence="2 4" id="KW-0863">Zinc-finger</keyword>
<dbReference type="Proteomes" id="UP000276215">
    <property type="component" value="Unassembled WGS sequence"/>
</dbReference>
<evidence type="ECO:0000313" key="8">
    <source>
        <dbReference type="EMBL" id="RPB04072.1"/>
    </source>
</evidence>
<feature type="compositionally biased region" description="Polar residues" evidence="6">
    <location>
        <begin position="256"/>
        <end position="271"/>
    </location>
</feature>
<dbReference type="PROSITE" id="PS51999">
    <property type="entry name" value="ZF_GRF"/>
    <property type="match status" value="1"/>
</dbReference>
<proteinExistence type="predicted"/>
<feature type="compositionally biased region" description="Low complexity" evidence="6">
    <location>
        <begin position="86"/>
        <end position="96"/>
    </location>
</feature>
<evidence type="ECO:0000313" key="9">
    <source>
        <dbReference type="Proteomes" id="UP000276215"/>
    </source>
</evidence>
<dbReference type="AlphaFoldDB" id="A0A3N4K4E7"/>
<keyword evidence="3" id="KW-0862">Zinc</keyword>
<feature type="compositionally biased region" description="Pro residues" evidence="6">
    <location>
        <begin position="111"/>
        <end position="128"/>
    </location>
</feature>
<dbReference type="Pfam" id="PF06839">
    <property type="entry name" value="Zn_ribbon_GRF"/>
    <property type="match status" value="1"/>
</dbReference>